<keyword evidence="1" id="KW-1133">Transmembrane helix</keyword>
<name>A0A556TQZ0_BAGYA</name>
<gene>
    <name evidence="2" type="ORF">Baya_2931</name>
</gene>
<evidence type="ECO:0000313" key="2">
    <source>
        <dbReference type="EMBL" id="TSK38515.1"/>
    </source>
</evidence>
<dbReference type="Proteomes" id="UP000319801">
    <property type="component" value="Unassembled WGS sequence"/>
</dbReference>
<comment type="caution">
    <text evidence="2">The sequence shown here is derived from an EMBL/GenBank/DDBJ whole genome shotgun (WGS) entry which is preliminary data.</text>
</comment>
<keyword evidence="1" id="KW-0812">Transmembrane</keyword>
<evidence type="ECO:0000313" key="3">
    <source>
        <dbReference type="Proteomes" id="UP000319801"/>
    </source>
</evidence>
<dbReference type="AlphaFoldDB" id="A0A556TQZ0"/>
<keyword evidence="1" id="KW-0472">Membrane</keyword>
<dbReference type="EMBL" id="VCAZ01000011">
    <property type="protein sequence ID" value="TSK38515.1"/>
    <property type="molecule type" value="Genomic_DNA"/>
</dbReference>
<dbReference type="OrthoDB" id="10633062at2759"/>
<accession>A0A556TQZ0</accession>
<keyword evidence="3" id="KW-1185">Reference proteome</keyword>
<sequence length="148" mass="16168">MRCNQLAQGHTQVEHPTKPSGVRFILSQYPSALTQFLAGDGPMGISKKADPLVLVLLVLISMALAPRLYHFQLCTGTKSREKHTAPFKGLISPFFATAVRPAQLCRSSTCLLLFPTSLHYLIENSSAHLTSPQQGPPAIWPHLHASSQ</sequence>
<reference evidence="2 3" key="1">
    <citation type="journal article" date="2019" name="Genome Biol. Evol.">
        <title>Whole-Genome Sequencing of the Giant Devil Catfish, Bagarius yarrelli.</title>
        <authorList>
            <person name="Jiang W."/>
            <person name="Lv Y."/>
            <person name="Cheng L."/>
            <person name="Yang K."/>
            <person name="Chao B."/>
            <person name="Wang X."/>
            <person name="Li Y."/>
            <person name="Pan X."/>
            <person name="You X."/>
            <person name="Zhang Y."/>
            <person name="Yang J."/>
            <person name="Li J."/>
            <person name="Zhang X."/>
            <person name="Liu S."/>
            <person name="Sun C."/>
            <person name="Yang J."/>
            <person name="Shi Q."/>
        </authorList>
    </citation>
    <scope>NUCLEOTIDE SEQUENCE [LARGE SCALE GENOMIC DNA]</scope>
    <source>
        <strain evidence="2">JWS20170419001</strain>
        <tissue evidence="2">Muscle</tissue>
    </source>
</reference>
<proteinExistence type="predicted"/>
<organism evidence="2 3">
    <name type="scientific">Bagarius yarrelli</name>
    <name type="common">Goonch</name>
    <name type="synonym">Bagrus yarrelli</name>
    <dbReference type="NCBI Taxonomy" id="175774"/>
    <lineage>
        <taxon>Eukaryota</taxon>
        <taxon>Metazoa</taxon>
        <taxon>Chordata</taxon>
        <taxon>Craniata</taxon>
        <taxon>Vertebrata</taxon>
        <taxon>Euteleostomi</taxon>
        <taxon>Actinopterygii</taxon>
        <taxon>Neopterygii</taxon>
        <taxon>Teleostei</taxon>
        <taxon>Ostariophysi</taxon>
        <taxon>Siluriformes</taxon>
        <taxon>Sisoridae</taxon>
        <taxon>Sisorinae</taxon>
        <taxon>Bagarius</taxon>
    </lineage>
</organism>
<protein>
    <submittedName>
        <fullName evidence="2">Uncharacterized protein</fullName>
    </submittedName>
</protein>
<feature type="transmembrane region" description="Helical" evidence="1">
    <location>
        <begin position="52"/>
        <end position="69"/>
    </location>
</feature>
<evidence type="ECO:0000256" key="1">
    <source>
        <dbReference type="SAM" id="Phobius"/>
    </source>
</evidence>